<dbReference type="Pfam" id="PF01258">
    <property type="entry name" value="zf-dskA_traR"/>
    <property type="match status" value="1"/>
</dbReference>
<evidence type="ECO:0000256" key="4">
    <source>
        <dbReference type="PROSITE-ProRule" id="PRU00510"/>
    </source>
</evidence>
<dbReference type="eggNOG" id="COG1734">
    <property type="taxonomic scope" value="Bacteria"/>
</dbReference>
<keyword evidence="7" id="KW-1185">Reference proteome</keyword>
<keyword evidence="2" id="KW-0863">Zinc-finger</keyword>
<dbReference type="AlphaFoldDB" id="H8GPS0"/>
<feature type="domain" description="Zinc finger DksA/TraR C4-type" evidence="5">
    <location>
        <begin position="88"/>
        <end position="122"/>
    </location>
</feature>
<evidence type="ECO:0000256" key="1">
    <source>
        <dbReference type="ARBA" id="ARBA00022723"/>
    </source>
</evidence>
<dbReference type="GO" id="GO:0008270">
    <property type="term" value="F:zinc ion binding"/>
    <property type="evidence" value="ECO:0007669"/>
    <property type="project" value="UniProtKB-KW"/>
</dbReference>
<dbReference type="InterPro" id="IPR000962">
    <property type="entry name" value="Znf_DskA_TraR"/>
</dbReference>
<sequence>MSEKLTGFQLEQFKNLLHDRFYMVRSDLYKEILSIDKEYGSKIAETVYQAATAALAHLLAGLKRIDLNHYLNEIKDIEAAQTRITENQYGICQDCGYPIYFKRLLAFPTAKRCVACQRLYEKAKNE</sequence>
<reference evidence="6 7" key="1">
    <citation type="journal article" date="2013" name="Genome Announc.">
        <title>Genome Sequence of the Obligate Gammaproteobacterial Methanotroph Methylomicrobium album Strain BG8.</title>
        <authorList>
            <person name="Kits K.D."/>
            <person name="Kalyuzhnaya M.G."/>
            <person name="Klotz M.G."/>
            <person name="Jetten M.S."/>
            <person name="Op den Camp H.J."/>
            <person name="Vuilleumier S."/>
            <person name="Bringel F."/>
            <person name="Dispirito A.A."/>
            <person name="Murrell J.C."/>
            <person name="Bruce D."/>
            <person name="Cheng J.F."/>
            <person name="Copeland A."/>
            <person name="Goodwin L."/>
            <person name="Hauser L."/>
            <person name="Lajus A."/>
            <person name="Land M.L."/>
            <person name="Lapidus A."/>
            <person name="Lucas S."/>
            <person name="Medigue C."/>
            <person name="Pitluck S."/>
            <person name="Woyke T."/>
            <person name="Zeytun A."/>
            <person name="Stein L.Y."/>
        </authorList>
    </citation>
    <scope>NUCLEOTIDE SEQUENCE [LARGE SCALE GENOMIC DNA]</scope>
    <source>
        <strain evidence="6 7">BG8</strain>
    </source>
</reference>
<keyword evidence="3" id="KW-0862">Zinc</keyword>
<dbReference type="Proteomes" id="UP000005090">
    <property type="component" value="Chromosome"/>
</dbReference>
<dbReference type="PROSITE" id="PS51128">
    <property type="entry name" value="ZF_DKSA_2"/>
    <property type="match status" value="1"/>
</dbReference>
<feature type="zinc finger region" description="dksA C4-type" evidence="4">
    <location>
        <begin position="92"/>
        <end position="116"/>
    </location>
</feature>
<accession>H8GPS0</accession>
<organism evidence="6 7">
    <name type="scientific">Methylomicrobium album BG8</name>
    <dbReference type="NCBI Taxonomy" id="686340"/>
    <lineage>
        <taxon>Bacteria</taxon>
        <taxon>Pseudomonadati</taxon>
        <taxon>Pseudomonadota</taxon>
        <taxon>Gammaproteobacteria</taxon>
        <taxon>Methylococcales</taxon>
        <taxon>Methylococcaceae</taxon>
        <taxon>Methylomicrobium</taxon>
    </lineage>
</organism>
<protein>
    <submittedName>
        <fullName evidence="6">DnaK suppressor protein</fullName>
    </submittedName>
</protein>
<evidence type="ECO:0000256" key="2">
    <source>
        <dbReference type="ARBA" id="ARBA00022771"/>
    </source>
</evidence>
<dbReference type="PANTHER" id="PTHR33823">
    <property type="entry name" value="RNA POLYMERASE-BINDING TRANSCRIPTION FACTOR DKSA-RELATED"/>
    <property type="match status" value="1"/>
</dbReference>
<evidence type="ECO:0000256" key="3">
    <source>
        <dbReference type="ARBA" id="ARBA00022833"/>
    </source>
</evidence>
<dbReference type="EMBL" id="CM001475">
    <property type="protein sequence ID" value="EIC28532.1"/>
    <property type="molecule type" value="Genomic_DNA"/>
</dbReference>
<dbReference type="STRING" id="686340.Metal_0693"/>
<keyword evidence="1" id="KW-0479">Metal-binding</keyword>
<gene>
    <name evidence="6" type="ORF">Metal_0693</name>
</gene>
<dbReference type="PANTHER" id="PTHR33823:SF4">
    <property type="entry name" value="GENERAL STRESS PROTEIN 16O"/>
    <property type="match status" value="1"/>
</dbReference>
<dbReference type="Gene3D" id="1.20.120.910">
    <property type="entry name" value="DksA, coiled-coil domain"/>
    <property type="match status" value="1"/>
</dbReference>
<name>H8GPS0_METAL</name>
<dbReference type="RefSeq" id="WP_005369638.1">
    <property type="nucleotide sequence ID" value="NZ_CM001475.1"/>
</dbReference>
<evidence type="ECO:0000313" key="6">
    <source>
        <dbReference type="EMBL" id="EIC28532.1"/>
    </source>
</evidence>
<evidence type="ECO:0000313" key="7">
    <source>
        <dbReference type="Proteomes" id="UP000005090"/>
    </source>
</evidence>
<proteinExistence type="predicted"/>
<dbReference type="SUPFAM" id="SSF57716">
    <property type="entry name" value="Glucocorticoid receptor-like (DNA-binding domain)"/>
    <property type="match status" value="1"/>
</dbReference>
<evidence type="ECO:0000259" key="5">
    <source>
        <dbReference type="Pfam" id="PF01258"/>
    </source>
</evidence>
<dbReference type="HOGENOM" id="CLU_043144_4_0_6"/>